<evidence type="ECO:0000313" key="2">
    <source>
        <dbReference type="Proteomes" id="UP001597459"/>
    </source>
</evidence>
<proteinExistence type="predicted"/>
<gene>
    <name evidence="1" type="ORF">ACFSTE_00595</name>
</gene>
<dbReference type="EMBL" id="JBHULX010000001">
    <property type="protein sequence ID" value="MFD2589307.1"/>
    <property type="molecule type" value="Genomic_DNA"/>
</dbReference>
<protein>
    <submittedName>
        <fullName evidence="1">Uncharacterized protein</fullName>
    </submittedName>
</protein>
<name>A0ABW5N1D3_9FLAO</name>
<organism evidence="1 2">
    <name type="scientific">Aquimarina hainanensis</name>
    <dbReference type="NCBI Taxonomy" id="1578017"/>
    <lineage>
        <taxon>Bacteria</taxon>
        <taxon>Pseudomonadati</taxon>
        <taxon>Bacteroidota</taxon>
        <taxon>Flavobacteriia</taxon>
        <taxon>Flavobacteriales</taxon>
        <taxon>Flavobacteriaceae</taxon>
        <taxon>Aquimarina</taxon>
    </lineage>
</organism>
<dbReference type="Proteomes" id="UP001597459">
    <property type="component" value="Unassembled WGS sequence"/>
</dbReference>
<keyword evidence="2" id="KW-1185">Reference proteome</keyword>
<dbReference type="RefSeq" id="WP_176028071.1">
    <property type="nucleotide sequence ID" value="NZ_JBHSJV010000001.1"/>
</dbReference>
<evidence type="ECO:0000313" key="1">
    <source>
        <dbReference type="EMBL" id="MFD2589307.1"/>
    </source>
</evidence>
<comment type="caution">
    <text evidence="1">The sequence shown here is derived from an EMBL/GenBank/DDBJ whole genome shotgun (WGS) entry which is preliminary data.</text>
</comment>
<sequence>MIAIFKNLFGNQSIASATAYPKIYTRCKKLVEDYTEEQLIRMYGKEKTAFIQNNPEEWV</sequence>
<reference evidence="2" key="1">
    <citation type="journal article" date="2019" name="Int. J. Syst. Evol. Microbiol.">
        <title>The Global Catalogue of Microorganisms (GCM) 10K type strain sequencing project: providing services to taxonomists for standard genome sequencing and annotation.</title>
        <authorList>
            <consortium name="The Broad Institute Genomics Platform"/>
            <consortium name="The Broad Institute Genome Sequencing Center for Infectious Disease"/>
            <person name="Wu L."/>
            <person name="Ma J."/>
        </authorList>
    </citation>
    <scope>NUCLEOTIDE SEQUENCE [LARGE SCALE GENOMIC DNA]</scope>
    <source>
        <strain evidence="2">KCTC 42423</strain>
    </source>
</reference>
<accession>A0ABW5N1D3</accession>